<name>A0A0F7ZPD1_9HYPO</name>
<dbReference type="Gene3D" id="1.20.90.10">
    <property type="entry name" value="Phospholipase A2 domain"/>
    <property type="match status" value="1"/>
</dbReference>
<accession>A0A0F7ZPD1</accession>
<dbReference type="AlphaFoldDB" id="A0A0F7ZPD1"/>
<sequence length="242" mass="27549">MRFLATFSLLGAASAAILEKRLETLDIGQDLTATERLCFNTTLDAFLDEAKSPLRNQTLRWETNGCVASPTHNAKFDFTLACWRHEFCSRTLAHVEHAFCNGAKTRVDKGFRRDMNSICAKDHKDQEKACRESARGHQVPTYWASNLRSMDANSHNGDDVDCFVTWRGKIIKNDHVNKGDYRATLVKAFDDLREMYELSRKFGIIDRNHGKWGRKQWSVVAHAISTVLSQEDESSLEESTES</sequence>
<dbReference type="SUPFAM" id="SSF48619">
    <property type="entry name" value="Phospholipase A2, PLA2"/>
    <property type="match status" value="1"/>
</dbReference>
<feature type="signal peptide" evidence="1">
    <location>
        <begin position="1"/>
        <end position="15"/>
    </location>
</feature>
<dbReference type="GO" id="GO:0006644">
    <property type="term" value="P:phospholipid metabolic process"/>
    <property type="evidence" value="ECO:0007669"/>
    <property type="project" value="InterPro"/>
</dbReference>
<protein>
    <submittedName>
        <fullName evidence="2">Uncharacterized protein</fullName>
    </submittedName>
</protein>
<gene>
    <name evidence="2" type="ORF">HIM_05216</name>
</gene>
<evidence type="ECO:0000313" key="2">
    <source>
        <dbReference type="EMBL" id="KJZ75290.1"/>
    </source>
</evidence>
<organism evidence="2 3">
    <name type="scientific">Hirsutella minnesotensis 3608</name>
    <dbReference type="NCBI Taxonomy" id="1043627"/>
    <lineage>
        <taxon>Eukaryota</taxon>
        <taxon>Fungi</taxon>
        <taxon>Dikarya</taxon>
        <taxon>Ascomycota</taxon>
        <taxon>Pezizomycotina</taxon>
        <taxon>Sordariomycetes</taxon>
        <taxon>Hypocreomycetidae</taxon>
        <taxon>Hypocreales</taxon>
        <taxon>Ophiocordycipitaceae</taxon>
        <taxon>Hirsutella</taxon>
    </lineage>
</organism>
<feature type="chain" id="PRO_5012678145" evidence="1">
    <location>
        <begin position="16"/>
        <end position="242"/>
    </location>
</feature>
<reference evidence="2 3" key="1">
    <citation type="journal article" date="2014" name="Genome Biol. Evol.">
        <title>Comparative genomics and transcriptomics analyses reveal divergent lifestyle features of nematode endoparasitic fungus Hirsutella minnesotensis.</title>
        <authorList>
            <person name="Lai Y."/>
            <person name="Liu K."/>
            <person name="Zhang X."/>
            <person name="Zhang X."/>
            <person name="Li K."/>
            <person name="Wang N."/>
            <person name="Shu C."/>
            <person name="Wu Y."/>
            <person name="Wang C."/>
            <person name="Bushley K.E."/>
            <person name="Xiang M."/>
            <person name="Liu X."/>
        </authorList>
    </citation>
    <scope>NUCLEOTIDE SEQUENCE [LARGE SCALE GENOMIC DNA]</scope>
    <source>
        <strain evidence="2 3">3608</strain>
    </source>
</reference>
<keyword evidence="3" id="KW-1185">Reference proteome</keyword>
<dbReference type="GO" id="GO:0050482">
    <property type="term" value="P:arachidonate secretion"/>
    <property type="evidence" value="ECO:0007669"/>
    <property type="project" value="InterPro"/>
</dbReference>
<dbReference type="Proteomes" id="UP000054481">
    <property type="component" value="Unassembled WGS sequence"/>
</dbReference>
<evidence type="ECO:0000256" key="1">
    <source>
        <dbReference type="SAM" id="SignalP"/>
    </source>
</evidence>
<dbReference type="Pfam" id="PF09056">
    <property type="entry name" value="Phospholip_A2_3"/>
    <property type="match status" value="1"/>
</dbReference>
<dbReference type="InterPro" id="IPR015141">
    <property type="entry name" value="PLipase_A2_prok/fun"/>
</dbReference>
<proteinExistence type="predicted"/>
<dbReference type="GO" id="GO:0004623">
    <property type="term" value="F:phospholipase A2 activity"/>
    <property type="evidence" value="ECO:0007669"/>
    <property type="project" value="InterPro"/>
</dbReference>
<keyword evidence="1" id="KW-0732">Signal</keyword>
<dbReference type="EMBL" id="KQ030518">
    <property type="protein sequence ID" value="KJZ75290.1"/>
    <property type="molecule type" value="Genomic_DNA"/>
</dbReference>
<evidence type="ECO:0000313" key="3">
    <source>
        <dbReference type="Proteomes" id="UP000054481"/>
    </source>
</evidence>
<dbReference type="InterPro" id="IPR036444">
    <property type="entry name" value="PLipase_A2_dom_sf"/>
</dbReference>